<keyword evidence="2" id="KW-0274">FAD</keyword>
<sequence>MLDLIWESGQRALRENGLEEAFIANSRSGDGEETRICGKDGVPLYRRKEVIREAGNLKQARPEIDRRVLRDLLLGAVPADSVKWNHALVSAQPLDGGQHELTFSNGPATTVDLLVGADGANSRVRPLLSPATPLYHGITGAEVSLAPEVASAAANRDVSDAVGMGSCYAAEDGKIFIAQRNNNERIRAYLWHRAALDWALPSDPKEGKKALLDIYRDWVPWYRKFIELGDEKAMYTRPLLHLPIGHRWPHKPGVTIIGDAAHLMSPFAGAGANLAMLDGLELGLVLSDAMSKNLGVGEREEAIAAWEEEMLARAEKFATITAKNLETFMSTDAPKAIVDAWRAHHGD</sequence>
<keyword evidence="7" id="KW-1185">Reference proteome</keyword>
<dbReference type="GO" id="GO:0004497">
    <property type="term" value="F:monooxygenase activity"/>
    <property type="evidence" value="ECO:0007669"/>
    <property type="project" value="UniProtKB-KW"/>
</dbReference>
<evidence type="ECO:0000313" key="7">
    <source>
        <dbReference type="Proteomes" id="UP001215151"/>
    </source>
</evidence>
<dbReference type="Pfam" id="PF01494">
    <property type="entry name" value="FAD_binding_3"/>
    <property type="match status" value="1"/>
</dbReference>
<dbReference type="PANTHER" id="PTHR46972">
    <property type="entry name" value="MONOOXYGENASE ASQM-RELATED"/>
    <property type="match status" value="1"/>
</dbReference>
<proteinExistence type="predicted"/>
<keyword evidence="4" id="KW-0503">Monooxygenase</keyword>
<dbReference type="Gene3D" id="3.50.50.60">
    <property type="entry name" value="FAD/NAD(P)-binding domain"/>
    <property type="match status" value="1"/>
</dbReference>
<evidence type="ECO:0000256" key="2">
    <source>
        <dbReference type="ARBA" id="ARBA00022827"/>
    </source>
</evidence>
<dbReference type="InterPro" id="IPR002938">
    <property type="entry name" value="FAD-bd"/>
</dbReference>
<dbReference type="PRINTS" id="PR00420">
    <property type="entry name" value="RNGMNOXGNASE"/>
</dbReference>
<evidence type="ECO:0000256" key="1">
    <source>
        <dbReference type="ARBA" id="ARBA00022630"/>
    </source>
</evidence>
<comment type="caution">
    <text evidence="6">The sequence shown here is derived from an EMBL/GenBank/DDBJ whole genome shotgun (WGS) entry which is preliminary data.</text>
</comment>
<name>A0AAD7XB29_9APHY</name>
<dbReference type="AlphaFoldDB" id="A0AAD7XB29"/>
<reference evidence="6" key="1">
    <citation type="submission" date="2022-11" db="EMBL/GenBank/DDBJ databases">
        <title>Genome Sequence of Cubamyces cubensis.</title>
        <authorList>
            <person name="Buettner E."/>
        </authorList>
    </citation>
    <scope>NUCLEOTIDE SEQUENCE</scope>
    <source>
        <strain evidence="6">MPL-01</strain>
    </source>
</reference>
<evidence type="ECO:0000256" key="3">
    <source>
        <dbReference type="ARBA" id="ARBA00023002"/>
    </source>
</evidence>
<gene>
    <name evidence="6" type="ORF">ONZ51_g8135</name>
</gene>
<evidence type="ECO:0000313" key="6">
    <source>
        <dbReference type="EMBL" id="KAJ8473011.1"/>
    </source>
</evidence>
<dbReference type="SUPFAM" id="SSF51905">
    <property type="entry name" value="FAD/NAD(P)-binding domain"/>
    <property type="match status" value="1"/>
</dbReference>
<dbReference type="Proteomes" id="UP001215151">
    <property type="component" value="Unassembled WGS sequence"/>
</dbReference>
<dbReference type="EMBL" id="JAPEVG010000238">
    <property type="protein sequence ID" value="KAJ8473011.1"/>
    <property type="molecule type" value="Genomic_DNA"/>
</dbReference>
<dbReference type="InterPro" id="IPR036188">
    <property type="entry name" value="FAD/NAD-bd_sf"/>
</dbReference>
<evidence type="ECO:0000256" key="4">
    <source>
        <dbReference type="ARBA" id="ARBA00023033"/>
    </source>
</evidence>
<accession>A0AAD7XB29</accession>
<keyword evidence="1" id="KW-0285">Flavoprotein</keyword>
<dbReference type="PANTHER" id="PTHR46972:SF1">
    <property type="entry name" value="FAD DEPENDENT OXIDOREDUCTASE DOMAIN-CONTAINING PROTEIN"/>
    <property type="match status" value="1"/>
</dbReference>
<dbReference type="GO" id="GO:0071949">
    <property type="term" value="F:FAD binding"/>
    <property type="evidence" value="ECO:0007669"/>
    <property type="project" value="InterPro"/>
</dbReference>
<keyword evidence="3" id="KW-0560">Oxidoreductase</keyword>
<protein>
    <recommendedName>
        <fullName evidence="5">FAD-binding domain-containing protein</fullName>
    </recommendedName>
</protein>
<evidence type="ECO:0000259" key="5">
    <source>
        <dbReference type="Pfam" id="PF01494"/>
    </source>
</evidence>
<organism evidence="6 7">
    <name type="scientific">Trametes cubensis</name>
    <dbReference type="NCBI Taxonomy" id="1111947"/>
    <lineage>
        <taxon>Eukaryota</taxon>
        <taxon>Fungi</taxon>
        <taxon>Dikarya</taxon>
        <taxon>Basidiomycota</taxon>
        <taxon>Agaricomycotina</taxon>
        <taxon>Agaricomycetes</taxon>
        <taxon>Polyporales</taxon>
        <taxon>Polyporaceae</taxon>
        <taxon>Trametes</taxon>
    </lineage>
</organism>
<feature type="domain" description="FAD-binding" evidence="5">
    <location>
        <begin position="13"/>
        <end position="291"/>
    </location>
</feature>